<evidence type="ECO:0000256" key="1">
    <source>
        <dbReference type="SAM" id="MobiDB-lite"/>
    </source>
</evidence>
<keyword evidence="3" id="KW-1185">Reference proteome</keyword>
<feature type="region of interest" description="Disordered" evidence="1">
    <location>
        <begin position="1"/>
        <end position="23"/>
    </location>
</feature>
<evidence type="ECO:0000313" key="2">
    <source>
        <dbReference type="EMBL" id="GHF28013.1"/>
    </source>
</evidence>
<reference evidence="2" key="1">
    <citation type="journal article" date="2014" name="Int. J. Syst. Evol. Microbiol.">
        <title>Complete genome sequence of Corynebacterium casei LMG S-19264T (=DSM 44701T), isolated from a smear-ripened cheese.</title>
        <authorList>
            <consortium name="US DOE Joint Genome Institute (JGI-PGF)"/>
            <person name="Walter F."/>
            <person name="Albersmeier A."/>
            <person name="Kalinowski J."/>
            <person name="Ruckert C."/>
        </authorList>
    </citation>
    <scope>NUCLEOTIDE SEQUENCE</scope>
    <source>
        <strain evidence="2">JCM 4477</strain>
    </source>
</reference>
<name>A0A919AV45_9ACTN</name>
<sequence length="59" mass="6304">MLGALQRWNGRARHPGPYPPAAKDIEADAKIGRPHLQVRQEAKAVAGILNDLSGEPAGH</sequence>
<comment type="caution">
    <text evidence="2">The sequence shown here is derived from an EMBL/GenBank/DDBJ whole genome shotgun (WGS) entry which is preliminary data.</text>
</comment>
<dbReference type="Proteomes" id="UP000630718">
    <property type="component" value="Unassembled WGS sequence"/>
</dbReference>
<evidence type="ECO:0000313" key="3">
    <source>
        <dbReference type="Proteomes" id="UP000630718"/>
    </source>
</evidence>
<gene>
    <name evidence="2" type="ORF">GCM10018772_62100</name>
</gene>
<accession>A0A919AV45</accession>
<protein>
    <submittedName>
        <fullName evidence="2">Uncharacterized protein</fullName>
    </submittedName>
</protein>
<dbReference type="AlphaFoldDB" id="A0A919AV45"/>
<organism evidence="2 3">
    <name type="scientific">Streptomyces fumanus</name>
    <dbReference type="NCBI Taxonomy" id="67302"/>
    <lineage>
        <taxon>Bacteria</taxon>
        <taxon>Bacillati</taxon>
        <taxon>Actinomycetota</taxon>
        <taxon>Actinomycetes</taxon>
        <taxon>Kitasatosporales</taxon>
        <taxon>Streptomycetaceae</taxon>
        <taxon>Streptomyces</taxon>
    </lineage>
</organism>
<reference evidence="2" key="2">
    <citation type="submission" date="2020-09" db="EMBL/GenBank/DDBJ databases">
        <authorList>
            <person name="Sun Q."/>
            <person name="Ohkuma M."/>
        </authorList>
    </citation>
    <scope>NUCLEOTIDE SEQUENCE</scope>
    <source>
        <strain evidence="2">JCM 4477</strain>
    </source>
</reference>
<dbReference type="EMBL" id="BNBI01000017">
    <property type="protein sequence ID" value="GHF28013.1"/>
    <property type="molecule type" value="Genomic_DNA"/>
</dbReference>
<proteinExistence type="predicted"/>